<reference evidence="6 7" key="1">
    <citation type="submission" date="2022-02" db="EMBL/GenBank/DDBJ databases">
        <title>Mesosutterella porci, a novel member of the family Sutterellaceae from pig feces.</title>
        <authorList>
            <person name="Wylensek D."/>
            <person name="Clavel T."/>
        </authorList>
    </citation>
    <scope>NUCLEOTIDE SEQUENCE [LARGE SCALE GENOMIC DNA]</scope>
    <source>
        <strain evidence="7">oilRF-744-wt-GAM-9</strain>
    </source>
</reference>
<keyword evidence="1 3" id="KW-0597">Phosphoprotein</keyword>
<dbReference type="InterPro" id="IPR051015">
    <property type="entry name" value="EvgA-like"/>
</dbReference>
<protein>
    <submittedName>
        <fullName evidence="6">LuxR C-terminal-related transcriptional regulator</fullName>
    </submittedName>
</protein>
<evidence type="ECO:0000313" key="7">
    <source>
        <dbReference type="Proteomes" id="UP001297600"/>
    </source>
</evidence>
<evidence type="ECO:0000259" key="4">
    <source>
        <dbReference type="PROSITE" id="PS50043"/>
    </source>
</evidence>
<dbReference type="InterPro" id="IPR058245">
    <property type="entry name" value="NreC/VraR/RcsB-like_REC"/>
</dbReference>
<comment type="caution">
    <text evidence="6">The sequence shown here is derived from an EMBL/GenBank/DDBJ whole genome shotgun (WGS) entry which is preliminary data.</text>
</comment>
<organism evidence="6 7">
    <name type="scientific">Mesosutterella porci</name>
    <dbReference type="NCBI Taxonomy" id="2915351"/>
    <lineage>
        <taxon>Bacteria</taxon>
        <taxon>Pseudomonadati</taxon>
        <taxon>Pseudomonadota</taxon>
        <taxon>Betaproteobacteria</taxon>
        <taxon>Burkholderiales</taxon>
        <taxon>Sutterellaceae</taxon>
        <taxon>Mesosutterella</taxon>
    </lineage>
</organism>
<dbReference type="SUPFAM" id="SSF46894">
    <property type="entry name" value="C-terminal effector domain of the bipartite response regulators"/>
    <property type="match status" value="1"/>
</dbReference>
<proteinExistence type="predicted"/>
<feature type="domain" description="Response regulatory" evidence="5">
    <location>
        <begin position="9"/>
        <end position="125"/>
    </location>
</feature>
<feature type="modified residue" description="4-aspartylphosphate" evidence="3">
    <location>
        <position position="60"/>
    </location>
</feature>
<dbReference type="Pfam" id="PF00196">
    <property type="entry name" value="GerE"/>
    <property type="match status" value="1"/>
</dbReference>
<dbReference type="RefSeq" id="WP_237977998.1">
    <property type="nucleotide sequence ID" value="NZ_JAKNCT010000002.1"/>
</dbReference>
<evidence type="ECO:0000256" key="2">
    <source>
        <dbReference type="ARBA" id="ARBA00023125"/>
    </source>
</evidence>
<dbReference type="InterPro" id="IPR000792">
    <property type="entry name" value="Tscrpt_reg_LuxR_C"/>
</dbReference>
<dbReference type="CDD" id="cd17535">
    <property type="entry name" value="REC_NarL-like"/>
    <property type="match status" value="1"/>
</dbReference>
<dbReference type="PRINTS" id="PR00038">
    <property type="entry name" value="HTHLUXR"/>
</dbReference>
<dbReference type="InterPro" id="IPR001789">
    <property type="entry name" value="Sig_transdc_resp-reg_receiver"/>
</dbReference>
<dbReference type="InterPro" id="IPR011006">
    <property type="entry name" value="CheY-like_superfamily"/>
</dbReference>
<dbReference type="InterPro" id="IPR016032">
    <property type="entry name" value="Sig_transdc_resp-reg_C-effctor"/>
</dbReference>
<dbReference type="Pfam" id="PF00072">
    <property type="entry name" value="Response_reg"/>
    <property type="match status" value="1"/>
</dbReference>
<keyword evidence="2" id="KW-0238">DNA-binding</keyword>
<dbReference type="SMART" id="SM00421">
    <property type="entry name" value="HTH_LUXR"/>
    <property type="match status" value="1"/>
</dbReference>
<evidence type="ECO:0000256" key="1">
    <source>
        <dbReference type="ARBA" id="ARBA00022553"/>
    </source>
</evidence>
<dbReference type="PANTHER" id="PTHR45566">
    <property type="entry name" value="HTH-TYPE TRANSCRIPTIONAL REGULATOR YHJB-RELATED"/>
    <property type="match status" value="1"/>
</dbReference>
<dbReference type="PROSITE" id="PS50110">
    <property type="entry name" value="RESPONSE_REGULATORY"/>
    <property type="match status" value="1"/>
</dbReference>
<keyword evidence="7" id="KW-1185">Reference proteome</keyword>
<dbReference type="PROSITE" id="PS50043">
    <property type="entry name" value="HTH_LUXR_2"/>
    <property type="match status" value="1"/>
</dbReference>
<sequence length="231" mass="25389">MGADDSQKTILIVDENPIYRLALADLLQKQGLAPKVYSTGSVEEARQEVSARRLKLVILDLSLPDHAALDLLQFVKEQQPACKGIMLLQGRFNDELMAAIRMEADGFLTKNHTPEEMVTLVHRVLQGQMVISDSLTNILALTLRNGGTENEEKNTDSLTSREQEVLGYIASGLSNKAIAARLSITDGTVKVHVKHMLKKLGFRSRVEAAVWASERGFRSPGAGVPDPGRKF</sequence>
<dbReference type="Gene3D" id="3.40.50.2300">
    <property type="match status" value="1"/>
</dbReference>
<accession>A0ABS9MPS1</accession>
<evidence type="ECO:0000313" key="6">
    <source>
        <dbReference type="EMBL" id="MCG5030349.1"/>
    </source>
</evidence>
<dbReference type="PANTHER" id="PTHR45566:SF1">
    <property type="entry name" value="HTH-TYPE TRANSCRIPTIONAL REGULATOR YHJB-RELATED"/>
    <property type="match status" value="1"/>
</dbReference>
<evidence type="ECO:0000256" key="3">
    <source>
        <dbReference type="PROSITE-ProRule" id="PRU00169"/>
    </source>
</evidence>
<dbReference type="CDD" id="cd06170">
    <property type="entry name" value="LuxR_C_like"/>
    <property type="match status" value="1"/>
</dbReference>
<feature type="domain" description="HTH luxR-type" evidence="4">
    <location>
        <begin position="151"/>
        <end position="216"/>
    </location>
</feature>
<dbReference type="EMBL" id="JAKNCT010000002">
    <property type="protein sequence ID" value="MCG5030349.1"/>
    <property type="molecule type" value="Genomic_DNA"/>
</dbReference>
<evidence type="ECO:0000259" key="5">
    <source>
        <dbReference type="PROSITE" id="PS50110"/>
    </source>
</evidence>
<gene>
    <name evidence="6" type="ORF">MAF45_02635</name>
</gene>
<name>A0ABS9MPS1_9BURK</name>
<dbReference type="PROSITE" id="PS00622">
    <property type="entry name" value="HTH_LUXR_1"/>
    <property type="match status" value="1"/>
</dbReference>
<dbReference type="Proteomes" id="UP001297600">
    <property type="component" value="Unassembled WGS sequence"/>
</dbReference>
<dbReference type="SMART" id="SM00448">
    <property type="entry name" value="REC"/>
    <property type="match status" value="1"/>
</dbReference>
<dbReference type="SUPFAM" id="SSF52172">
    <property type="entry name" value="CheY-like"/>
    <property type="match status" value="1"/>
</dbReference>